<keyword evidence="4" id="KW-0732">Signal</keyword>
<gene>
    <name evidence="7" type="ORF">C7B65_04465</name>
</gene>
<dbReference type="PANTHER" id="PTHR42953">
    <property type="entry name" value="HIGH-AFFINITY ZINC UPTAKE SYSTEM PROTEIN ZNUA-RELATED"/>
    <property type="match status" value="1"/>
</dbReference>
<name>A0A2T1DL41_9CYAN</name>
<keyword evidence="3" id="KW-0479">Metal-binding</keyword>
<dbReference type="GO" id="GO:0030001">
    <property type="term" value="P:metal ion transport"/>
    <property type="evidence" value="ECO:0007669"/>
    <property type="project" value="InterPro"/>
</dbReference>
<sequence>MDNALRQTWGAATIALTVSILTACSSSTQTSQTSPTDSATGTAATNTPSASNTGIKVVATSTVLCDLTKQIAANTVDLTCLIKPAADPHVYQPAPEDRKAIEDANLVLYSGYDFEPSLMKLIQSTANSTPKVAIAEVAVPTPQQFDEDGQTVPDPHVWHNAQNGIQMVAAVQSNLAKVAPANAALYAKNAQAMTTELTQIDGWIKSQIATIPEASRKLVTTHDALGYYSKAYGLPVEGALEGISTEEKPTANRVKELVKTIEDDKVPTIFAELTLNPKLIEAVAKEANVKVSDRELYADGLGEAGSEGDTYQKMLVANTKTIVEGLGGQFTPLTAK</sequence>
<evidence type="ECO:0000256" key="3">
    <source>
        <dbReference type="ARBA" id="ARBA00022723"/>
    </source>
</evidence>
<dbReference type="PROSITE" id="PS51257">
    <property type="entry name" value="PROKAR_LIPOPROTEIN"/>
    <property type="match status" value="1"/>
</dbReference>
<keyword evidence="8" id="KW-1185">Reference proteome</keyword>
<dbReference type="OrthoDB" id="9793396at2"/>
<protein>
    <submittedName>
        <fullName evidence="7">Metal ABC transporter substrate-binding protein</fullName>
    </submittedName>
</protein>
<evidence type="ECO:0000313" key="8">
    <source>
        <dbReference type="Proteomes" id="UP000238634"/>
    </source>
</evidence>
<proteinExistence type="inferred from homology"/>
<evidence type="ECO:0000256" key="5">
    <source>
        <dbReference type="RuleBase" id="RU003512"/>
    </source>
</evidence>
<dbReference type="Proteomes" id="UP000238634">
    <property type="component" value="Unassembled WGS sequence"/>
</dbReference>
<comment type="similarity">
    <text evidence="5">Belongs to the bacterial solute-binding protein 9 family.</text>
</comment>
<dbReference type="InterPro" id="IPR006128">
    <property type="entry name" value="Lipoprotein_PsaA-like"/>
</dbReference>
<dbReference type="EMBL" id="PVWG01000003">
    <property type="protein sequence ID" value="PSB21192.1"/>
    <property type="molecule type" value="Genomic_DNA"/>
</dbReference>
<reference evidence="7 8" key="1">
    <citation type="submission" date="2018-02" db="EMBL/GenBank/DDBJ databases">
        <authorList>
            <person name="Cohen D.B."/>
            <person name="Kent A.D."/>
        </authorList>
    </citation>
    <scope>NUCLEOTIDE SEQUENCE [LARGE SCALE GENOMIC DNA]</scope>
    <source>
        <strain evidence="7 8">ULC007</strain>
    </source>
</reference>
<dbReference type="STRING" id="1920490.GCA_001895925_02192"/>
<dbReference type="PANTHER" id="PTHR42953:SF1">
    <property type="entry name" value="METAL-BINDING PROTEIN HI_0362-RELATED"/>
    <property type="match status" value="1"/>
</dbReference>
<evidence type="ECO:0000256" key="1">
    <source>
        <dbReference type="ARBA" id="ARBA00004196"/>
    </source>
</evidence>
<keyword evidence="2 5" id="KW-0813">Transport</keyword>
<evidence type="ECO:0000313" key="7">
    <source>
        <dbReference type="EMBL" id="PSB21192.1"/>
    </source>
</evidence>
<dbReference type="Gene3D" id="3.40.50.1980">
    <property type="entry name" value="Nitrogenase molybdenum iron protein domain"/>
    <property type="match status" value="2"/>
</dbReference>
<dbReference type="GO" id="GO:0030313">
    <property type="term" value="C:cell envelope"/>
    <property type="evidence" value="ECO:0007669"/>
    <property type="project" value="UniProtKB-SubCell"/>
</dbReference>
<dbReference type="RefSeq" id="WP_073069847.1">
    <property type="nucleotide sequence ID" value="NZ_MPPI01000004.1"/>
</dbReference>
<dbReference type="PRINTS" id="PR00690">
    <property type="entry name" value="ADHESNFAMILY"/>
</dbReference>
<dbReference type="InterPro" id="IPR050492">
    <property type="entry name" value="Bact_metal-bind_prot9"/>
</dbReference>
<evidence type="ECO:0000256" key="6">
    <source>
        <dbReference type="SAM" id="MobiDB-lite"/>
    </source>
</evidence>
<dbReference type="GO" id="GO:0046872">
    <property type="term" value="F:metal ion binding"/>
    <property type="evidence" value="ECO:0007669"/>
    <property type="project" value="UniProtKB-KW"/>
</dbReference>
<comment type="caution">
    <text evidence="7">The sequence shown here is derived from an EMBL/GenBank/DDBJ whole genome shotgun (WGS) entry which is preliminary data.</text>
</comment>
<evidence type="ECO:0000256" key="2">
    <source>
        <dbReference type="ARBA" id="ARBA00022448"/>
    </source>
</evidence>
<dbReference type="AlphaFoldDB" id="A0A2T1DL41"/>
<feature type="region of interest" description="Disordered" evidence="6">
    <location>
        <begin position="28"/>
        <end position="51"/>
    </location>
</feature>
<dbReference type="SUPFAM" id="SSF53807">
    <property type="entry name" value="Helical backbone' metal receptor"/>
    <property type="match status" value="1"/>
</dbReference>
<accession>A0A2T1DL41</accession>
<dbReference type="GO" id="GO:0007155">
    <property type="term" value="P:cell adhesion"/>
    <property type="evidence" value="ECO:0007669"/>
    <property type="project" value="InterPro"/>
</dbReference>
<reference evidence="7 8" key="2">
    <citation type="submission" date="2018-03" db="EMBL/GenBank/DDBJ databases">
        <title>The ancient ancestry and fast evolution of plastids.</title>
        <authorList>
            <person name="Moore K.R."/>
            <person name="Magnabosco C."/>
            <person name="Momper L."/>
            <person name="Gold D.A."/>
            <person name="Bosak T."/>
            <person name="Fournier G.P."/>
        </authorList>
    </citation>
    <scope>NUCLEOTIDE SEQUENCE [LARGE SCALE GENOMIC DNA]</scope>
    <source>
        <strain evidence="7 8">ULC007</strain>
    </source>
</reference>
<evidence type="ECO:0000256" key="4">
    <source>
        <dbReference type="ARBA" id="ARBA00022729"/>
    </source>
</evidence>
<dbReference type="Pfam" id="PF01297">
    <property type="entry name" value="ZnuA"/>
    <property type="match status" value="1"/>
</dbReference>
<comment type="subcellular location">
    <subcellularLocation>
        <location evidence="1">Cell envelope</location>
    </subcellularLocation>
</comment>
<organism evidence="7 8">
    <name type="scientific">Phormidesmis priestleyi ULC007</name>
    <dbReference type="NCBI Taxonomy" id="1920490"/>
    <lineage>
        <taxon>Bacteria</taxon>
        <taxon>Bacillati</taxon>
        <taxon>Cyanobacteriota</taxon>
        <taxon>Cyanophyceae</taxon>
        <taxon>Leptolyngbyales</taxon>
        <taxon>Leptolyngbyaceae</taxon>
        <taxon>Phormidesmis</taxon>
    </lineage>
</organism>
<dbReference type="InterPro" id="IPR006129">
    <property type="entry name" value="AdhesinB"/>
</dbReference>
<dbReference type="PRINTS" id="PR00691">
    <property type="entry name" value="ADHESINB"/>
</dbReference>
<dbReference type="InterPro" id="IPR006127">
    <property type="entry name" value="ZnuA-like"/>
</dbReference>